<keyword evidence="2" id="KW-1185">Reference proteome</keyword>
<reference evidence="1 2" key="1">
    <citation type="submission" date="2011-07" db="EMBL/GenBank/DDBJ databases">
        <authorList>
            <person name="Coyne R."/>
            <person name="Brami D."/>
            <person name="Johnson J."/>
            <person name="Hostetler J."/>
            <person name="Hannick L."/>
            <person name="Clark T."/>
            <person name="Cassidy-Hanley D."/>
            <person name="Inman J."/>
        </authorList>
    </citation>
    <scope>NUCLEOTIDE SEQUENCE [LARGE SCALE GENOMIC DNA]</scope>
    <source>
        <strain evidence="1 2">G5</strain>
    </source>
</reference>
<dbReference type="STRING" id="857967.G0R0B4"/>
<dbReference type="Proteomes" id="UP000008983">
    <property type="component" value="Unassembled WGS sequence"/>
</dbReference>
<dbReference type="EMBL" id="GL984185">
    <property type="protein sequence ID" value="EGR29092.1"/>
    <property type="molecule type" value="Genomic_DNA"/>
</dbReference>
<evidence type="ECO:0000313" key="1">
    <source>
        <dbReference type="EMBL" id="EGR29092.1"/>
    </source>
</evidence>
<dbReference type="eggNOG" id="ENOG502SUB5">
    <property type="taxonomic scope" value="Eukaryota"/>
</dbReference>
<name>G0R0B4_ICHMU</name>
<dbReference type="OMA" id="GAPLWEN"/>
<dbReference type="InParanoid" id="G0R0B4"/>
<proteinExistence type="predicted"/>
<dbReference type="OrthoDB" id="295342at2759"/>
<evidence type="ECO:0000313" key="2">
    <source>
        <dbReference type="Proteomes" id="UP000008983"/>
    </source>
</evidence>
<protein>
    <submittedName>
        <fullName evidence="1">Uncharacterized protein</fullName>
    </submittedName>
</protein>
<gene>
    <name evidence="1" type="ORF">IMG5_163230</name>
</gene>
<organism evidence="1 2">
    <name type="scientific">Ichthyophthirius multifiliis</name>
    <name type="common">White spot disease agent</name>
    <name type="synonym">Ich</name>
    <dbReference type="NCBI Taxonomy" id="5932"/>
    <lineage>
        <taxon>Eukaryota</taxon>
        <taxon>Sar</taxon>
        <taxon>Alveolata</taxon>
        <taxon>Ciliophora</taxon>
        <taxon>Intramacronucleata</taxon>
        <taxon>Oligohymenophorea</taxon>
        <taxon>Hymenostomatida</taxon>
        <taxon>Ophryoglenina</taxon>
        <taxon>Ichthyophthirius</taxon>
    </lineage>
</organism>
<dbReference type="GeneID" id="14905185"/>
<dbReference type="AlphaFoldDB" id="G0R0B4"/>
<dbReference type="RefSeq" id="XP_004030328.1">
    <property type="nucleotide sequence ID" value="XM_004030280.1"/>
</dbReference>
<sequence length="150" mass="17280">MFFTLQEGGKTVYTHISLVDESKQEQIHQIYNKESTWKNTARFFTFWGTMELVNRISLLKSQNIFARAAIVAIPTLAAGSLGQQAYWSIGGNWNKVKSLLVGVPVYQKMVDVPELDKLFFILDDDKNYQPSLNHHAVTQGRKYYKLFENN</sequence>
<accession>G0R0B4</accession>